<protein>
    <submittedName>
        <fullName evidence="3">DUF4886 domain-containing protein</fullName>
    </submittedName>
</protein>
<dbReference type="Proteomes" id="UP001172743">
    <property type="component" value="Unassembled WGS sequence"/>
</dbReference>
<feature type="signal peptide" evidence="1">
    <location>
        <begin position="1"/>
        <end position="21"/>
    </location>
</feature>
<dbReference type="EMBL" id="JAUHTQ010000016">
    <property type="protein sequence ID" value="MDN4495096.1"/>
    <property type="molecule type" value="Genomic_DNA"/>
</dbReference>
<dbReference type="Gene3D" id="3.40.50.1110">
    <property type="entry name" value="SGNH hydrolase"/>
    <property type="match status" value="1"/>
</dbReference>
<feature type="domain" description="DUF4886" evidence="2">
    <location>
        <begin position="27"/>
        <end position="279"/>
    </location>
</feature>
<comment type="caution">
    <text evidence="3">The sequence shown here is derived from an EMBL/GenBank/DDBJ whole genome shotgun (WGS) entry which is preliminary data.</text>
</comment>
<dbReference type="InterPro" id="IPR032616">
    <property type="entry name" value="DUF4886"/>
</dbReference>
<keyword evidence="1" id="KW-0732">Signal</keyword>
<accession>A0ABT8GUK5</accession>
<feature type="chain" id="PRO_5047256861" evidence="1">
    <location>
        <begin position="22"/>
        <end position="294"/>
    </location>
</feature>
<dbReference type="InterPro" id="IPR036514">
    <property type="entry name" value="SGNH_hydro_sf"/>
</dbReference>
<evidence type="ECO:0000256" key="1">
    <source>
        <dbReference type="SAM" id="SignalP"/>
    </source>
</evidence>
<gene>
    <name evidence="3" type="ORF">QYB95_16200</name>
</gene>
<name>A0ABT8GUK5_9BACL</name>
<evidence type="ECO:0000259" key="2">
    <source>
        <dbReference type="Pfam" id="PF16227"/>
    </source>
</evidence>
<sequence length="294" mass="33248">MYKIILFSLMFLFLFLKPAMADAETIKILSIGNSFSQDIQTEIEEIANSAGVDVVVGNLYRSGESLEGHWKQAAGSRKSYQYQKKLIFNGEWKIEDRERVSLKDGLVDEEWDYITLQQTSGKSGIYRTYNPYLGKLMNYIGSYVKNPDATLTLHMTWAYSNHSTNKFFPHYGRNQSTMYRAIVAASQKAMTNHGISTVLPTGTAIQNARSHALLNDFDDELTADGHHLGVLGDYIGGLVLFETFIAEAHGKDLFKDVTYKPEEITEEQAYLAKLAAKEAVKKPFHVTEIEYLEQ</sequence>
<organism evidence="3 4">
    <name type="scientific">Ureibacillus aquaedulcis</name>
    <dbReference type="NCBI Taxonomy" id="3058421"/>
    <lineage>
        <taxon>Bacteria</taxon>
        <taxon>Bacillati</taxon>
        <taxon>Bacillota</taxon>
        <taxon>Bacilli</taxon>
        <taxon>Bacillales</taxon>
        <taxon>Caryophanaceae</taxon>
        <taxon>Ureibacillus</taxon>
    </lineage>
</organism>
<dbReference type="RefSeq" id="WP_301139416.1">
    <property type="nucleotide sequence ID" value="NZ_JAUHTQ010000016.1"/>
</dbReference>
<evidence type="ECO:0000313" key="3">
    <source>
        <dbReference type="EMBL" id="MDN4495096.1"/>
    </source>
</evidence>
<evidence type="ECO:0000313" key="4">
    <source>
        <dbReference type="Proteomes" id="UP001172743"/>
    </source>
</evidence>
<dbReference type="Pfam" id="PF16227">
    <property type="entry name" value="DUF4886"/>
    <property type="match status" value="1"/>
</dbReference>
<proteinExistence type="predicted"/>
<keyword evidence="4" id="KW-1185">Reference proteome</keyword>
<reference evidence="3" key="1">
    <citation type="submission" date="2023-07" db="EMBL/GenBank/DDBJ databases">
        <title>Ureibacillus sp. isolated from freshwater well.</title>
        <authorList>
            <person name="Kirdat K."/>
            <person name="Bhatt A."/>
            <person name="Teware R."/>
            <person name="Bhavsar Y."/>
            <person name="Yadav A."/>
        </authorList>
    </citation>
    <scope>NUCLEOTIDE SEQUENCE</scope>
    <source>
        <strain evidence="3">BA0131</strain>
    </source>
</reference>